<dbReference type="AlphaFoldDB" id="A0A1I7WE37"/>
<dbReference type="Proteomes" id="UP000095283">
    <property type="component" value="Unplaced"/>
</dbReference>
<accession>A0A1I7WE37</accession>
<proteinExistence type="predicted"/>
<evidence type="ECO:0000313" key="1">
    <source>
        <dbReference type="Proteomes" id="UP000095283"/>
    </source>
</evidence>
<sequence length="170" mass="19319">MKHWNKVELIEVGKEAPDRSRPDAKKSSRIPHVPYCHTRPIAISSWPSGSRRSEEWGGRWSDPGRLPFGHLSYLVAADYLLCVCAIPAEVRKRLKWGFRLFLKQIAVDQSSSPFLYTSTGSLEPGLYLSALFPPPLREESGKFWTLLKRSALRCWTASGAVWHLGAMLRR</sequence>
<dbReference type="WBParaSite" id="Hba_03223">
    <property type="protein sequence ID" value="Hba_03223"/>
    <property type="gene ID" value="Hba_03223"/>
</dbReference>
<organism evidence="1 2">
    <name type="scientific">Heterorhabditis bacteriophora</name>
    <name type="common">Entomopathogenic nematode worm</name>
    <dbReference type="NCBI Taxonomy" id="37862"/>
    <lineage>
        <taxon>Eukaryota</taxon>
        <taxon>Metazoa</taxon>
        <taxon>Ecdysozoa</taxon>
        <taxon>Nematoda</taxon>
        <taxon>Chromadorea</taxon>
        <taxon>Rhabditida</taxon>
        <taxon>Rhabditina</taxon>
        <taxon>Rhabditomorpha</taxon>
        <taxon>Strongyloidea</taxon>
        <taxon>Heterorhabditidae</taxon>
        <taxon>Heterorhabditis</taxon>
    </lineage>
</organism>
<protein>
    <submittedName>
        <fullName evidence="2">Uncharacterized protein</fullName>
    </submittedName>
</protein>
<reference evidence="2" key="1">
    <citation type="submission" date="2016-11" db="UniProtKB">
        <authorList>
            <consortium name="WormBaseParasite"/>
        </authorList>
    </citation>
    <scope>IDENTIFICATION</scope>
</reference>
<keyword evidence="1" id="KW-1185">Reference proteome</keyword>
<evidence type="ECO:0000313" key="2">
    <source>
        <dbReference type="WBParaSite" id="Hba_03223"/>
    </source>
</evidence>
<name>A0A1I7WE37_HETBA</name>